<evidence type="ECO:0000259" key="4">
    <source>
        <dbReference type="PROSITE" id="PS50987"/>
    </source>
</evidence>
<dbReference type="RefSeq" id="WP_162370799.1">
    <property type="nucleotide sequence ID" value="NZ_JAAEEH010000027.1"/>
</dbReference>
<dbReference type="InterPro" id="IPR001845">
    <property type="entry name" value="HTH_ArsR_DNA-bd_dom"/>
</dbReference>
<proteinExistence type="predicted"/>
<evidence type="ECO:0000256" key="2">
    <source>
        <dbReference type="ARBA" id="ARBA00023125"/>
    </source>
</evidence>
<dbReference type="GO" id="GO:0003700">
    <property type="term" value="F:DNA-binding transcription factor activity"/>
    <property type="evidence" value="ECO:0007669"/>
    <property type="project" value="InterPro"/>
</dbReference>
<dbReference type="InterPro" id="IPR036388">
    <property type="entry name" value="WH-like_DNA-bd_sf"/>
</dbReference>
<reference evidence="5 6" key="1">
    <citation type="submission" date="2020-01" db="EMBL/GenBank/DDBJ databases">
        <title>Anaeroalcalibacter tamaniensis gen. nov., sp. nov., moderately halophilic strictly anaerobic fermenter bacterium from mud volcano of Taman peninsula.</title>
        <authorList>
            <person name="Frolova A."/>
            <person name="Merkel A.Y."/>
            <person name="Slobodkin A.I."/>
        </authorList>
    </citation>
    <scope>NUCLEOTIDE SEQUENCE [LARGE SCALE GENOMIC DNA]</scope>
    <source>
        <strain evidence="5 6">F-3ap</strain>
    </source>
</reference>
<dbReference type="PANTHER" id="PTHR43132">
    <property type="entry name" value="ARSENICAL RESISTANCE OPERON REPRESSOR ARSR-RELATED"/>
    <property type="match status" value="1"/>
</dbReference>
<evidence type="ECO:0000256" key="1">
    <source>
        <dbReference type="ARBA" id="ARBA00023015"/>
    </source>
</evidence>
<keyword evidence="3" id="KW-0804">Transcription</keyword>
<dbReference type="InterPro" id="IPR051011">
    <property type="entry name" value="Metal_resp_trans_reg"/>
</dbReference>
<comment type="caution">
    <text evidence="5">The sequence shown here is derived from an EMBL/GenBank/DDBJ whole genome shotgun (WGS) entry which is preliminary data.</text>
</comment>
<protein>
    <submittedName>
        <fullName evidence="5">Winged helix-turn-helix transcriptional regulator</fullName>
    </submittedName>
</protein>
<dbReference type="EMBL" id="JAAEEH010000027">
    <property type="protein sequence ID" value="NDL68076.1"/>
    <property type="molecule type" value="Genomic_DNA"/>
</dbReference>
<dbReference type="SUPFAM" id="SSF46785">
    <property type="entry name" value="Winged helix' DNA-binding domain"/>
    <property type="match status" value="1"/>
</dbReference>
<dbReference type="AlphaFoldDB" id="A0A7X5HWT6"/>
<dbReference type="PROSITE" id="PS50987">
    <property type="entry name" value="HTH_ARSR_2"/>
    <property type="match status" value="1"/>
</dbReference>
<dbReference type="CDD" id="cd00090">
    <property type="entry name" value="HTH_ARSR"/>
    <property type="match status" value="1"/>
</dbReference>
<dbReference type="GO" id="GO:0003677">
    <property type="term" value="F:DNA binding"/>
    <property type="evidence" value="ECO:0007669"/>
    <property type="project" value="UniProtKB-KW"/>
</dbReference>
<dbReference type="InterPro" id="IPR011991">
    <property type="entry name" value="ArsR-like_HTH"/>
</dbReference>
<dbReference type="InterPro" id="IPR036390">
    <property type="entry name" value="WH_DNA-bd_sf"/>
</dbReference>
<dbReference type="PRINTS" id="PR00778">
    <property type="entry name" value="HTHARSR"/>
</dbReference>
<dbReference type="Proteomes" id="UP000461585">
    <property type="component" value="Unassembled WGS sequence"/>
</dbReference>
<name>A0A7X5HWT6_9FIRM</name>
<dbReference type="NCBIfam" id="NF033788">
    <property type="entry name" value="HTH_metalloreg"/>
    <property type="match status" value="1"/>
</dbReference>
<evidence type="ECO:0000313" key="6">
    <source>
        <dbReference type="Proteomes" id="UP000461585"/>
    </source>
</evidence>
<dbReference type="Gene3D" id="1.10.10.10">
    <property type="entry name" value="Winged helix-like DNA-binding domain superfamily/Winged helix DNA-binding domain"/>
    <property type="match status" value="1"/>
</dbReference>
<gene>
    <name evidence="5" type="ORF">GXN74_10020</name>
</gene>
<keyword evidence="6" id="KW-1185">Reference proteome</keyword>
<evidence type="ECO:0000256" key="3">
    <source>
        <dbReference type="ARBA" id="ARBA00023163"/>
    </source>
</evidence>
<dbReference type="Pfam" id="PF12840">
    <property type="entry name" value="HTH_20"/>
    <property type="match status" value="1"/>
</dbReference>
<evidence type="ECO:0000313" key="5">
    <source>
        <dbReference type="EMBL" id="NDL68076.1"/>
    </source>
</evidence>
<dbReference type="PANTHER" id="PTHR43132:SF2">
    <property type="entry name" value="ARSENICAL RESISTANCE OPERON REPRESSOR ARSR-RELATED"/>
    <property type="match status" value="1"/>
</dbReference>
<dbReference type="SMART" id="SM00418">
    <property type="entry name" value="HTH_ARSR"/>
    <property type="match status" value="1"/>
</dbReference>
<accession>A0A7X5HWT6</accession>
<feature type="domain" description="HTH arsR-type" evidence="4">
    <location>
        <begin position="1"/>
        <end position="96"/>
    </location>
</feature>
<organism evidence="5 6">
    <name type="scientific">Anaerotalea alkaliphila</name>
    <dbReference type="NCBI Taxonomy" id="2662126"/>
    <lineage>
        <taxon>Bacteria</taxon>
        <taxon>Bacillati</taxon>
        <taxon>Bacillota</taxon>
        <taxon>Clostridia</taxon>
        <taxon>Eubacteriales</taxon>
        <taxon>Anaerotalea</taxon>
    </lineage>
</organism>
<keyword evidence="1" id="KW-0805">Transcription regulation</keyword>
<keyword evidence="2" id="KW-0238">DNA-binding</keyword>
<sequence>MNIQNFEEVAELLKMMGHPARLCILIGLLDKEGCNVSYMQSCLNIPQSTVSQHLAKLKSAGIIKGERHGLEIKYSVVNEDVIKIIQALSCEHLNEPFVSIKSKSAENNPTN</sequence>